<evidence type="ECO:0000256" key="1">
    <source>
        <dbReference type="SAM" id="Phobius"/>
    </source>
</evidence>
<keyword evidence="1" id="KW-0812">Transmembrane</keyword>
<keyword evidence="1" id="KW-1133">Transmembrane helix</keyword>
<accession>A0A9W7L926</accession>
<evidence type="ECO:0000313" key="3">
    <source>
        <dbReference type="Proteomes" id="UP001165065"/>
    </source>
</evidence>
<evidence type="ECO:0000313" key="2">
    <source>
        <dbReference type="EMBL" id="GMI40932.1"/>
    </source>
</evidence>
<dbReference type="AlphaFoldDB" id="A0A9W7L926"/>
<feature type="transmembrane region" description="Helical" evidence="1">
    <location>
        <begin position="499"/>
        <end position="520"/>
    </location>
</feature>
<feature type="transmembrane region" description="Helical" evidence="1">
    <location>
        <begin position="194"/>
        <end position="218"/>
    </location>
</feature>
<feature type="transmembrane region" description="Helical" evidence="1">
    <location>
        <begin position="470"/>
        <end position="492"/>
    </location>
</feature>
<dbReference type="OrthoDB" id="10484030at2759"/>
<gene>
    <name evidence="2" type="ORF">TrCOL_g5627</name>
</gene>
<organism evidence="2 3">
    <name type="scientific">Triparma columacea</name>
    <dbReference type="NCBI Taxonomy" id="722753"/>
    <lineage>
        <taxon>Eukaryota</taxon>
        <taxon>Sar</taxon>
        <taxon>Stramenopiles</taxon>
        <taxon>Ochrophyta</taxon>
        <taxon>Bolidophyceae</taxon>
        <taxon>Parmales</taxon>
        <taxon>Triparmaceae</taxon>
        <taxon>Triparma</taxon>
    </lineage>
</organism>
<proteinExistence type="predicted"/>
<dbReference type="Proteomes" id="UP001165065">
    <property type="component" value="Unassembled WGS sequence"/>
</dbReference>
<feature type="transmembrane region" description="Helical" evidence="1">
    <location>
        <begin position="169"/>
        <end position="188"/>
    </location>
</feature>
<keyword evidence="1" id="KW-0472">Membrane</keyword>
<keyword evidence="3" id="KW-1185">Reference proteome</keyword>
<sequence length="622" mass="70156">MSRDDASTKERRSPKIAAIAPMEDAQITLEDDEIKGRAKELLFGSQLKINSRVRCNITEALWAVGCMPKVETMHGILNAPDLETCVSLFTEELVRNRVGVRELEDKVQFFLKMKRLPMRPEVADENDPYTLQKQLPWFIGRLFTAFVPGAPIFTTKYFFPQFTPREKSVYFVSSVIIGVVLAIAIVLWGVNFCLIVSGSIQSITLADSLISFLLYFLLVTSQVARESKVWSEHGQRLKESLFFERFKLRYGNPFISEEGGQISPLSMAFCMLRECNTFEADSSYLTDVSPHVYALALQNSQLGDLDEISLPASLRSEIDNYVASQNTGTEEDDNENINKKFALHQLSPNKVLPLLFAFAWGLTPMVVRYFLPNESSILSGDSGIEAFAQVMECLYIVDMIYCENVVVLVDGLRDTTNQRRYAKWLESSLKDCSEVDTCTIRLDSSNNVDAFANLYRFASALNVDLVEFHIGAFEIATLIAIFASSLVFAMVLADFPFSVGMVLLFGYGTVTTVIITRVFYSIALTHSILVKRVVRGLHTQRRKNNVEIDYLETLAKDCDEEYLKDLKRANTKISDLCEELVDQHMPRKLWKVLPLNTDNIIKLAGALAASLFTTVLRFALKT</sequence>
<protein>
    <submittedName>
        <fullName evidence="2">Uncharacterized protein</fullName>
    </submittedName>
</protein>
<dbReference type="EMBL" id="BRYA01000139">
    <property type="protein sequence ID" value="GMI40932.1"/>
    <property type="molecule type" value="Genomic_DNA"/>
</dbReference>
<reference evidence="3" key="1">
    <citation type="journal article" date="2023" name="Commun. Biol.">
        <title>Genome analysis of Parmales, the sister group of diatoms, reveals the evolutionary specialization of diatoms from phago-mixotrophs to photoautotrophs.</title>
        <authorList>
            <person name="Ban H."/>
            <person name="Sato S."/>
            <person name="Yoshikawa S."/>
            <person name="Yamada K."/>
            <person name="Nakamura Y."/>
            <person name="Ichinomiya M."/>
            <person name="Sato N."/>
            <person name="Blanc-Mathieu R."/>
            <person name="Endo H."/>
            <person name="Kuwata A."/>
            <person name="Ogata H."/>
        </authorList>
    </citation>
    <scope>NUCLEOTIDE SEQUENCE [LARGE SCALE GENOMIC DNA]</scope>
</reference>
<comment type="caution">
    <text evidence="2">The sequence shown here is derived from an EMBL/GenBank/DDBJ whole genome shotgun (WGS) entry which is preliminary data.</text>
</comment>
<name>A0A9W7L926_9STRA</name>